<dbReference type="OrthoDB" id="392048at2759"/>
<dbReference type="EMBL" id="BDQF01000008">
    <property type="protein sequence ID" value="GAW80118.1"/>
    <property type="molecule type" value="Genomic_DNA"/>
</dbReference>
<evidence type="ECO:0000256" key="1">
    <source>
        <dbReference type="SAM" id="MobiDB-lite"/>
    </source>
</evidence>
<feature type="chain" id="PRO_5012395093" evidence="2">
    <location>
        <begin position="25"/>
        <end position="896"/>
    </location>
</feature>
<name>A0A1Y1JEN8_PLAGO</name>
<comment type="caution">
    <text evidence="4">The sequence shown here is derived from an EMBL/GenBank/DDBJ whole genome shotgun (WGS) entry which is preliminary data.</text>
</comment>
<keyword evidence="2" id="KW-0732">Signal</keyword>
<feature type="region of interest" description="Disordered" evidence="1">
    <location>
        <begin position="800"/>
        <end position="896"/>
    </location>
</feature>
<proteinExistence type="predicted"/>
<dbReference type="OMA" id="GEPEQFY"/>
<keyword evidence="5" id="KW-1185">Reference proteome</keyword>
<dbReference type="InterPro" id="IPR054451">
    <property type="entry name" value="RhopH3_C"/>
</dbReference>
<feature type="compositionally biased region" description="Low complexity" evidence="1">
    <location>
        <begin position="804"/>
        <end position="813"/>
    </location>
</feature>
<dbReference type="GeneID" id="39746831"/>
<protein>
    <submittedName>
        <fullName evidence="4">High molecular weight rhoptry protein 3</fullName>
    </submittedName>
</protein>
<dbReference type="AlphaFoldDB" id="A0A1Y1JEN8"/>
<gene>
    <name evidence="4" type="ORF">PGO_070330</name>
</gene>
<evidence type="ECO:0000313" key="4">
    <source>
        <dbReference type="EMBL" id="GAW80118.1"/>
    </source>
</evidence>
<dbReference type="Proteomes" id="UP000195521">
    <property type="component" value="Unassembled WGS sequence"/>
</dbReference>
<feature type="compositionally biased region" description="Acidic residues" evidence="1">
    <location>
        <begin position="887"/>
        <end position="896"/>
    </location>
</feature>
<evidence type="ECO:0000259" key="3">
    <source>
        <dbReference type="Pfam" id="PF22808"/>
    </source>
</evidence>
<feature type="compositionally biased region" description="Basic and acidic residues" evidence="1">
    <location>
        <begin position="830"/>
        <end position="844"/>
    </location>
</feature>
<sequence length="896" mass="103643">MQRKLFVTLFTTCLVTLPSILVHGKEYFSGFVHKKLKNLLQCNFVAYYNIGNNGPDPNSFLDFVGEPEQFYWFIEHYLSVPFKIPKHLKNNKIHNFSSCKNRSWVSEFLRKYEEPDIYELMKFLDKEQKLYFSQNFENIEPVAKYTSFSFKEFHKYCILPPLIETNIKKKDKGGFLSYQLNEEEYKIYLNSLGSPISALKNVYSHMEDGERKSLLMNIVEMEDSNEVLVNCPVYDLKLHYNKDCGSEPNILKCLDNYIKKLCKRRIAKREHGTFCDHLLFLFDALKEPYVENFKKFLKRNDVHLVKPQSVWGVPLFNTYKPRDIKDPKKNVPADVFKVLSSKNKLFLSFVDEIPNNPYYVEESQPLVKLSSFTSSIFDKLHRFFQIFKKQGKAISPVSVKELSHNISDFSFKRDTSDIECKNVKKSLNLDLEVEVAKGVAAEKICKIIEKYVLTKENKGKTLKGEFMLQLDDVHKGFRLECVLLSTHVEGYNIIRQLLNMESMLSLTRYTSLYLHKFFKTVTSLKGNFLYENANAIKYAQSCGTAVLHVPAVLYRRNIYLSETFLSLYLGLSNLVSSNPSSPFFEYAIIEFLVSYFNKGSEKFILYFISIMSVLYINIYYYEQLYCYHNEHFELLRSKMIHPNVANRILENISMLIKSPRYAKMYALYTKFDDEVIFNKEKVFEILYSFDQFLSSADAQKKAKMQNISDDLVDLDTTSDGIGFRKEDIFFESENIGSMESAGEETDEDLEGIDKNQQKKITEYLSMIPEGESANLDNKNKELELELYKYIGPINNNTTEVGTISSHSPSASSHEGLDAEEGSDVTSSVQDVKEKTGQMGKDFKRMKGKSSSQFRKGTDSYESLTSLGQISSGEFSNEDKGSNTNISPEEETPEQEM</sequence>
<accession>A0A1Y1JEN8</accession>
<feature type="signal peptide" evidence="2">
    <location>
        <begin position="1"/>
        <end position="24"/>
    </location>
</feature>
<organism evidence="4 5">
    <name type="scientific">Plasmodium gonderi</name>
    <dbReference type="NCBI Taxonomy" id="77519"/>
    <lineage>
        <taxon>Eukaryota</taxon>
        <taxon>Sar</taxon>
        <taxon>Alveolata</taxon>
        <taxon>Apicomplexa</taxon>
        <taxon>Aconoidasida</taxon>
        <taxon>Haemosporida</taxon>
        <taxon>Plasmodiidae</taxon>
        <taxon>Plasmodium</taxon>
        <taxon>Plasmodium (Plasmodium)</taxon>
    </lineage>
</organism>
<evidence type="ECO:0000313" key="5">
    <source>
        <dbReference type="Proteomes" id="UP000195521"/>
    </source>
</evidence>
<dbReference type="RefSeq" id="XP_028542707.1">
    <property type="nucleotide sequence ID" value="XM_028686906.1"/>
</dbReference>
<evidence type="ECO:0000256" key="2">
    <source>
        <dbReference type="SAM" id="SignalP"/>
    </source>
</evidence>
<dbReference type="Pfam" id="PF22808">
    <property type="entry name" value="RhopH3_C"/>
    <property type="match status" value="1"/>
</dbReference>
<reference evidence="5" key="1">
    <citation type="submission" date="2017-04" db="EMBL/GenBank/DDBJ databases">
        <title>Plasmodium gonderi genome.</title>
        <authorList>
            <person name="Arisue N."/>
            <person name="Honma H."/>
            <person name="Kawai S."/>
            <person name="Tougan T."/>
            <person name="Tanabe K."/>
            <person name="Horii T."/>
        </authorList>
    </citation>
    <scope>NUCLEOTIDE SEQUENCE [LARGE SCALE GENOMIC DNA]</scope>
    <source>
        <strain evidence="5">ATCC 30045</strain>
    </source>
</reference>
<feature type="domain" description="RhopH3 C-terminal" evidence="3">
    <location>
        <begin position="364"/>
        <end position="704"/>
    </location>
</feature>
<feature type="compositionally biased region" description="Polar residues" evidence="1">
    <location>
        <begin position="848"/>
        <end position="874"/>
    </location>
</feature>